<organism evidence="1 2">
    <name type="scientific">Pendulispora brunnea</name>
    <dbReference type="NCBI Taxonomy" id="2905690"/>
    <lineage>
        <taxon>Bacteria</taxon>
        <taxon>Pseudomonadati</taxon>
        <taxon>Myxococcota</taxon>
        <taxon>Myxococcia</taxon>
        <taxon>Myxococcales</taxon>
        <taxon>Sorangiineae</taxon>
        <taxon>Pendulisporaceae</taxon>
        <taxon>Pendulispora</taxon>
    </lineage>
</organism>
<reference evidence="1 2" key="1">
    <citation type="submission" date="2021-12" db="EMBL/GenBank/DDBJ databases">
        <title>Discovery of the Pendulisporaceae a myxobacterial family with distinct sporulation behavior and unique specialized metabolism.</title>
        <authorList>
            <person name="Garcia R."/>
            <person name="Popoff A."/>
            <person name="Bader C.D."/>
            <person name="Loehr J."/>
            <person name="Walesch S."/>
            <person name="Walt C."/>
            <person name="Boldt J."/>
            <person name="Bunk B."/>
            <person name="Haeckl F.J.F.P.J."/>
            <person name="Gunesch A.P."/>
            <person name="Birkelbach J."/>
            <person name="Nuebel U."/>
            <person name="Pietschmann T."/>
            <person name="Bach T."/>
            <person name="Mueller R."/>
        </authorList>
    </citation>
    <scope>NUCLEOTIDE SEQUENCE [LARGE SCALE GENOMIC DNA]</scope>
    <source>
        <strain evidence="1 2">MSr12523</strain>
    </source>
</reference>
<gene>
    <name evidence="1" type="ORF">LZC95_41040</name>
</gene>
<accession>A0ABZ2K267</accession>
<dbReference type="Pfam" id="PF13646">
    <property type="entry name" value="HEAT_2"/>
    <property type="match status" value="1"/>
</dbReference>
<dbReference type="EMBL" id="CP089982">
    <property type="protein sequence ID" value="WXA92822.1"/>
    <property type="molecule type" value="Genomic_DNA"/>
</dbReference>
<dbReference type="SUPFAM" id="SSF48371">
    <property type="entry name" value="ARM repeat"/>
    <property type="match status" value="1"/>
</dbReference>
<evidence type="ECO:0000313" key="1">
    <source>
        <dbReference type="EMBL" id="WXA92822.1"/>
    </source>
</evidence>
<evidence type="ECO:0000313" key="2">
    <source>
        <dbReference type="Proteomes" id="UP001379533"/>
    </source>
</evidence>
<protein>
    <submittedName>
        <fullName evidence="1">HEAT repeat domain-containing protein</fullName>
    </submittedName>
</protein>
<dbReference type="InterPro" id="IPR011990">
    <property type="entry name" value="TPR-like_helical_dom_sf"/>
</dbReference>
<dbReference type="InterPro" id="IPR016024">
    <property type="entry name" value="ARM-type_fold"/>
</dbReference>
<dbReference type="Proteomes" id="UP001379533">
    <property type="component" value="Chromosome"/>
</dbReference>
<dbReference type="Gene3D" id="1.25.40.10">
    <property type="entry name" value="Tetratricopeptide repeat domain"/>
    <property type="match status" value="1"/>
</dbReference>
<proteinExistence type="predicted"/>
<name>A0ABZ2K267_9BACT</name>
<keyword evidence="2" id="KW-1185">Reference proteome</keyword>
<dbReference type="InterPro" id="IPR011989">
    <property type="entry name" value="ARM-like"/>
</dbReference>
<dbReference type="RefSeq" id="WP_394843422.1">
    <property type="nucleotide sequence ID" value="NZ_CP089982.1"/>
</dbReference>
<sequence length="642" mass="70725">MLDEIHYYRERARQAAARGNYDDAILALITIAQQTQISENEYVSILRPLEAAMSKRGDARSALTVQWYLSQSERSQSERSGRGIDGGLGYDLRLLQEVPHVDRARTMAAAGDVAAAGREMEEAGLVAAAAIYREKAGQWQEARALWSRLSQVLRGPRGAGGAAPERGMRNADAYHAALAQFNLARCAKQCNDAGQARDAIVAAVRLLEEAADHFESVGQRERAFDCFQVLVQIGREGGMFENILEGYVNCIRILREDHLKYFALQYFEDALSVAKEHKEYSAAATLAREAAEYARALSLHSASTYYTTVQAELWHDVAVQQIERGGPPEIAENALLAAIVSLGELGQFVRVGALYEELSRMDLEPVRKAHYARAAGRYAGVRDEMLNAAQLPSHLRQDNHVTEVWHLDLVEWEQQGSAAEACADLLLNPALPDLIRRKALLTRLTAFAVEPVPTSGAIMSDGPSDAAATNARVRLCEQLSQLQMYAVLSPLERLFTRPERQVRVAVMTAMQSLFFKRSFVTVRAGLTDPDPAVVEHAARAVESLYFPHAFDPLARIVRESSQAPIRAAALRALAHVDSREAAEFLLGILEHGAPIDRHATLEGLKRTRGARFVELARASITSSPPDVQHALREILRARGIAA</sequence>
<dbReference type="Gene3D" id="1.25.10.10">
    <property type="entry name" value="Leucine-rich Repeat Variant"/>
    <property type="match status" value="1"/>
</dbReference>